<evidence type="ECO:0000313" key="1">
    <source>
        <dbReference type="EMBL" id="OPX17815.1"/>
    </source>
</evidence>
<dbReference type="AlphaFoldDB" id="A0A1V4QG31"/>
<name>A0A1V4QG31_UNCW3</name>
<proteinExistence type="predicted"/>
<evidence type="ECO:0000313" key="2">
    <source>
        <dbReference type="Proteomes" id="UP000191663"/>
    </source>
</evidence>
<accession>A0A1V4QG31</accession>
<protein>
    <submittedName>
        <fullName evidence="1">Uncharacterized protein</fullName>
    </submittedName>
</protein>
<dbReference type="EMBL" id="MUKB01000074">
    <property type="protein sequence ID" value="OPX17815.1"/>
    <property type="molecule type" value="Genomic_DNA"/>
</dbReference>
<gene>
    <name evidence="1" type="ORF">BXT86_04490</name>
</gene>
<reference evidence="2" key="1">
    <citation type="submission" date="2017-01" db="EMBL/GenBank/DDBJ databases">
        <title>Novel pathways for hydrocarbon cycling and metabolic interdependencies in hydrothermal sediment communities.</title>
        <authorList>
            <person name="Dombrowski N."/>
            <person name="Seitz K."/>
            <person name="Teske A."/>
            <person name="Baker B."/>
        </authorList>
    </citation>
    <scope>NUCLEOTIDE SEQUENCE [LARGE SCALE GENOMIC DNA]</scope>
</reference>
<organism evidence="1 2">
    <name type="scientific">candidate division WOR-3 bacterium 4484_100</name>
    <dbReference type="NCBI Taxonomy" id="1936077"/>
    <lineage>
        <taxon>Bacteria</taxon>
        <taxon>Bacteria division WOR-3</taxon>
    </lineage>
</organism>
<comment type="caution">
    <text evidence="1">The sequence shown here is derived from an EMBL/GenBank/DDBJ whole genome shotgun (WGS) entry which is preliminary data.</text>
</comment>
<dbReference type="Proteomes" id="UP000191663">
    <property type="component" value="Unassembled WGS sequence"/>
</dbReference>
<sequence>MKGVKKYKTFLEARLDMYREMWERGFQKERVAKFLRDFEASIKRFNLPASKVLYPPGIYLFKSFENARNDLKKRIKKNDNP</sequence>